<comment type="caution">
    <text evidence="2">The sequence shown here is derived from an EMBL/GenBank/DDBJ whole genome shotgun (WGS) entry which is preliminary data.</text>
</comment>
<gene>
    <name evidence="2" type="ORF">SNE35_09475</name>
</gene>
<sequence>MAADHGAMTILLAAVVLAVLGALRWDALLLWLRSLFEAPTPPSEPPVLRVPAPRHAGTHHHPTLQRRPAFHRSGRRA</sequence>
<evidence type="ECO:0000256" key="1">
    <source>
        <dbReference type="SAM" id="MobiDB-lite"/>
    </source>
</evidence>
<proteinExistence type="predicted"/>
<protein>
    <recommendedName>
        <fullName evidence="4">Secreted protein</fullName>
    </recommendedName>
</protein>
<feature type="region of interest" description="Disordered" evidence="1">
    <location>
        <begin position="39"/>
        <end position="77"/>
    </location>
</feature>
<reference evidence="2 3" key="1">
    <citation type="submission" date="2023-11" db="EMBL/GenBank/DDBJ databases">
        <title>Paucibacter sp. nov., isolated from fresh soil in Korea.</title>
        <authorList>
            <person name="Le N.T.T."/>
        </authorList>
    </citation>
    <scope>NUCLEOTIDE SEQUENCE [LARGE SCALE GENOMIC DNA]</scope>
    <source>
        <strain evidence="2 3">R3-3</strain>
    </source>
</reference>
<feature type="compositionally biased region" description="Basic residues" evidence="1">
    <location>
        <begin position="56"/>
        <end position="77"/>
    </location>
</feature>
<organism evidence="2 3">
    <name type="scientific">Roseateles agri</name>
    <dbReference type="NCBI Taxonomy" id="3098619"/>
    <lineage>
        <taxon>Bacteria</taxon>
        <taxon>Pseudomonadati</taxon>
        <taxon>Pseudomonadota</taxon>
        <taxon>Betaproteobacteria</taxon>
        <taxon>Burkholderiales</taxon>
        <taxon>Sphaerotilaceae</taxon>
        <taxon>Roseateles</taxon>
    </lineage>
</organism>
<evidence type="ECO:0000313" key="2">
    <source>
        <dbReference type="EMBL" id="MDY0744738.1"/>
    </source>
</evidence>
<dbReference type="EMBL" id="JAXCLA010000003">
    <property type="protein sequence ID" value="MDY0744738.1"/>
    <property type="molecule type" value="Genomic_DNA"/>
</dbReference>
<evidence type="ECO:0008006" key="4">
    <source>
        <dbReference type="Google" id="ProtNLM"/>
    </source>
</evidence>
<evidence type="ECO:0000313" key="3">
    <source>
        <dbReference type="Proteomes" id="UP001285263"/>
    </source>
</evidence>
<dbReference type="Proteomes" id="UP001285263">
    <property type="component" value="Unassembled WGS sequence"/>
</dbReference>
<name>A0ABU5DG60_9BURK</name>
<accession>A0ABU5DG60</accession>
<dbReference type="RefSeq" id="WP_320422650.1">
    <property type="nucleotide sequence ID" value="NZ_JAXCLA010000003.1"/>
</dbReference>
<keyword evidence="3" id="KW-1185">Reference proteome</keyword>